<keyword evidence="11" id="KW-0482">Metalloprotease</keyword>
<dbReference type="PROSITE" id="PS00133">
    <property type="entry name" value="CARBOXYPEPT_ZN_2"/>
    <property type="match status" value="1"/>
</dbReference>
<dbReference type="SUPFAM" id="SSF49785">
    <property type="entry name" value="Galactose-binding domain-like"/>
    <property type="match status" value="1"/>
</dbReference>
<feature type="region of interest" description="Disordered" evidence="15">
    <location>
        <begin position="715"/>
        <end position="741"/>
    </location>
</feature>
<dbReference type="Pfam" id="PF00246">
    <property type="entry name" value="Peptidase_M14"/>
    <property type="match status" value="1"/>
</dbReference>
<dbReference type="GeneID" id="105899561"/>
<keyword evidence="6" id="KW-0645">Protease</keyword>
<dbReference type="CTD" id="564830"/>
<feature type="domain" description="F5/8 type C" evidence="17">
    <location>
        <begin position="101"/>
        <end position="260"/>
    </location>
</feature>
<feature type="region of interest" description="Disordered" evidence="15">
    <location>
        <begin position="66"/>
        <end position="96"/>
    </location>
</feature>
<evidence type="ECO:0000256" key="4">
    <source>
        <dbReference type="ARBA" id="ARBA00022525"/>
    </source>
</evidence>
<dbReference type="SMART" id="SM00231">
    <property type="entry name" value="FA58C"/>
    <property type="match status" value="1"/>
</dbReference>
<comment type="subcellular location">
    <subcellularLocation>
        <location evidence="2">Secreted</location>
    </subcellularLocation>
</comment>
<dbReference type="PROSITE" id="PS50022">
    <property type="entry name" value="FA58C_3"/>
    <property type="match status" value="1"/>
</dbReference>
<dbReference type="GO" id="GO:0005615">
    <property type="term" value="C:extracellular space"/>
    <property type="evidence" value="ECO:0007669"/>
    <property type="project" value="TreeGrafter"/>
</dbReference>
<dbReference type="Pfam" id="PF13620">
    <property type="entry name" value="CarboxypepD_reg"/>
    <property type="match status" value="1"/>
</dbReference>
<evidence type="ECO:0000256" key="1">
    <source>
        <dbReference type="ARBA" id="ARBA00001947"/>
    </source>
</evidence>
<organism evidence="19 20">
    <name type="scientific">Clupea harengus</name>
    <name type="common">Atlantic herring</name>
    <dbReference type="NCBI Taxonomy" id="7950"/>
    <lineage>
        <taxon>Eukaryota</taxon>
        <taxon>Metazoa</taxon>
        <taxon>Chordata</taxon>
        <taxon>Craniata</taxon>
        <taxon>Vertebrata</taxon>
        <taxon>Euteleostomi</taxon>
        <taxon>Actinopterygii</taxon>
        <taxon>Neopterygii</taxon>
        <taxon>Teleostei</taxon>
        <taxon>Clupei</taxon>
        <taxon>Clupeiformes</taxon>
        <taxon>Clupeoidei</taxon>
        <taxon>Clupeidae</taxon>
        <taxon>Clupea</taxon>
    </lineage>
</organism>
<dbReference type="CDD" id="cd00057">
    <property type="entry name" value="FA58C"/>
    <property type="match status" value="1"/>
</dbReference>
<keyword evidence="5 20" id="KW-0121">Carboxypeptidase</keyword>
<sequence length="741" mass="84731">MARLALFVWFSLALEAQVTNSLLNNEIKGINKTEQMPKNTNASIIHALNDLNEISDFKTTAAPVLSNNKTMTETQTLQERDKKPEDKAHQSERAGTRLRELACPPLGLESLRVRDSQLSASPSQRTGLGPQRGRLNIQSGLDDGDEYDGAWCASVKDRNQWLQVDALRPTLFTGVILQGRNSIWSWDWVESYKVQISNDSETWTTCMNGTVEAVFKGNNDLETPVLGRLPVPMVGQFLRINPQSWFINGSVCLRAEVLGCPLPDPDHLEPVTTDHLDFRHHNYNEMRKLMKEVHDQCPDITRIYTIGKSDAGLKLYVMEISDNPGKHELGEPEFRYVAGMHGNEVLGRELVLNLMQYICREYKKNNERIVRLVKLTRIHLLPSMNPDGYERAYEKGSELSGWAEGRYSDGIDMNHNFPDLNNIMWDEKEMAVDKSKVSNHYIPLPEYYTFENATIAPETRAVISWMQVIPFVLSANLHGGELVVTYPYDCTRNWVPQADTPPPDEGFFRWLAMVYASSNRVMANPDRRLCHYEDFQTQHNNIINGADWHTLPGSMNDFSYLHTNCFEVTVELSCDKFPHASELPVEWENNKESLLLYMEQVHRGIKGLVRDKETKAGISDAIIKVKDLDHDVRTAADGDFWRLLNPGEYAVTAWAEGYFPSTRKCQVGPEPRPSLCGFVLTKTPQQRALDARTKGKKSAKDLQVRLRDEQVRKLRVSTKRLNQRRMRQQKKSQPTRAQRKR</sequence>
<dbReference type="PROSITE" id="PS01286">
    <property type="entry name" value="FA58C_2"/>
    <property type="match status" value="1"/>
</dbReference>
<dbReference type="Pfam" id="PF00754">
    <property type="entry name" value="F5_F8_type_C"/>
    <property type="match status" value="1"/>
</dbReference>
<keyword evidence="13" id="KW-0325">Glycoprotein</keyword>
<protein>
    <submittedName>
        <fullName evidence="20">Probable carboxypeptidase X1</fullName>
    </submittedName>
</protein>
<dbReference type="PROSITE" id="PS00132">
    <property type="entry name" value="CARBOXYPEPT_ZN_1"/>
    <property type="match status" value="1"/>
</dbReference>
<evidence type="ECO:0000256" key="13">
    <source>
        <dbReference type="ARBA" id="ARBA00023180"/>
    </source>
</evidence>
<evidence type="ECO:0000256" key="2">
    <source>
        <dbReference type="ARBA" id="ARBA00004613"/>
    </source>
</evidence>
<feature type="compositionally biased region" description="Polar residues" evidence="15">
    <location>
        <begin position="116"/>
        <end position="126"/>
    </location>
</feature>
<dbReference type="InterPro" id="IPR057247">
    <property type="entry name" value="CARBOXYPEPT_ZN_2"/>
</dbReference>
<dbReference type="CDD" id="cd11308">
    <property type="entry name" value="Peptidase_M14NE-CP-C_like"/>
    <property type="match status" value="1"/>
</dbReference>
<evidence type="ECO:0000259" key="18">
    <source>
        <dbReference type="PROSITE" id="PS52035"/>
    </source>
</evidence>
<accession>A0A6P3VVB2</accession>
<evidence type="ECO:0000256" key="7">
    <source>
        <dbReference type="ARBA" id="ARBA00022723"/>
    </source>
</evidence>
<dbReference type="SMART" id="SM00631">
    <property type="entry name" value="Zn_pept"/>
    <property type="match status" value="1"/>
</dbReference>
<keyword evidence="19" id="KW-1185">Reference proteome</keyword>
<name>A0A6P3VVB2_CLUHA</name>
<dbReference type="PANTHER" id="PTHR11532">
    <property type="entry name" value="PROTEASE M14 CARBOXYPEPTIDASE"/>
    <property type="match status" value="1"/>
</dbReference>
<comment type="cofactor">
    <cofactor evidence="1">
        <name>Zn(2+)</name>
        <dbReference type="ChEBI" id="CHEBI:29105"/>
    </cofactor>
</comment>
<evidence type="ECO:0000256" key="3">
    <source>
        <dbReference type="ARBA" id="ARBA00005988"/>
    </source>
</evidence>
<keyword evidence="8 16" id="KW-0732">Signal</keyword>
<dbReference type="SUPFAM" id="SSF53187">
    <property type="entry name" value="Zn-dependent exopeptidases"/>
    <property type="match status" value="1"/>
</dbReference>
<dbReference type="InterPro" id="IPR050753">
    <property type="entry name" value="Peptidase_M14_domain"/>
</dbReference>
<dbReference type="OrthoDB" id="10249045at2759"/>
<dbReference type="GO" id="GO:0008270">
    <property type="term" value="F:zinc ion binding"/>
    <property type="evidence" value="ECO:0007669"/>
    <property type="project" value="InterPro"/>
</dbReference>
<dbReference type="InterPro" id="IPR000834">
    <property type="entry name" value="Peptidase_M14"/>
</dbReference>
<keyword evidence="12" id="KW-1015">Disulfide bond</keyword>
<keyword evidence="7" id="KW-0479">Metal-binding</keyword>
<dbReference type="GO" id="GO:0006508">
    <property type="term" value="P:proteolysis"/>
    <property type="evidence" value="ECO:0007669"/>
    <property type="project" value="UniProtKB-KW"/>
</dbReference>
<dbReference type="Proteomes" id="UP000515152">
    <property type="component" value="Chromosome 14"/>
</dbReference>
<dbReference type="Gene3D" id="3.40.630.10">
    <property type="entry name" value="Zn peptidases"/>
    <property type="match status" value="1"/>
</dbReference>
<dbReference type="FunFam" id="2.60.40.1120:FF:000009">
    <property type="entry name" value="adipocyte enhancer-binding protein 1"/>
    <property type="match status" value="1"/>
</dbReference>
<dbReference type="SUPFAM" id="SSF49464">
    <property type="entry name" value="Carboxypeptidase regulatory domain-like"/>
    <property type="match status" value="1"/>
</dbReference>
<evidence type="ECO:0000313" key="19">
    <source>
        <dbReference type="Proteomes" id="UP000515152"/>
    </source>
</evidence>
<dbReference type="PROSITE" id="PS01285">
    <property type="entry name" value="FA58C_1"/>
    <property type="match status" value="1"/>
</dbReference>
<reference evidence="20" key="1">
    <citation type="submission" date="2025-08" db="UniProtKB">
        <authorList>
            <consortium name="RefSeq"/>
        </authorList>
    </citation>
    <scope>IDENTIFICATION</scope>
</reference>
<dbReference type="InterPro" id="IPR057246">
    <property type="entry name" value="CARBOXYPEPT_ZN_1"/>
</dbReference>
<dbReference type="PROSITE" id="PS52035">
    <property type="entry name" value="PEPTIDASE_M14"/>
    <property type="match status" value="1"/>
</dbReference>
<evidence type="ECO:0000256" key="11">
    <source>
        <dbReference type="ARBA" id="ARBA00023049"/>
    </source>
</evidence>
<comment type="similarity">
    <text evidence="3 14">Belongs to the peptidase M14 family.</text>
</comment>
<feature type="signal peptide" evidence="16">
    <location>
        <begin position="1"/>
        <end position="21"/>
    </location>
</feature>
<dbReference type="InterPro" id="IPR008979">
    <property type="entry name" value="Galactose-bd-like_sf"/>
</dbReference>
<feature type="compositionally biased region" description="Basic residues" evidence="15">
    <location>
        <begin position="715"/>
        <end position="730"/>
    </location>
</feature>
<feature type="compositionally biased region" description="Polar residues" evidence="15">
    <location>
        <begin position="731"/>
        <end position="741"/>
    </location>
</feature>
<evidence type="ECO:0000256" key="6">
    <source>
        <dbReference type="ARBA" id="ARBA00022670"/>
    </source>
</evidence>
<dbReference type="Gene3D" id="2.60.40.1120">
    <property type="entry name" value="Carboxypeptidase-like, regulatory domain"/>
    <property type="match status" value="1"/>
</dbReference>
<feature type="compositionally biased region" description="Polar residues" evidence="15">
    <location>
        <begin position="66"/>
        <end position="77"/>
    </location>
</feature>
<feature type="region of interest" description="Disordered" evidence="15">
    <location>
        <begin position="113"/>
        <end position="135"/>
    </location>
</feature>
<dbReference type="FunFam" id="3.40.630.10:FF:000007">
    <property type="entry name" value="Carboxypeptidase X (M14 family), member 1"/>
    <property type="match status" value="1"/>
</dbReference>
<dbReference type="KEGG" id="char:105899561"/>
<dbReference type="AlphaFoldDB" id="A0A6P3VVB2"/>
<dbReference type="FunFam" id="2.60.120.260:FF:000035">
    <property type="entry name" value="probable carboxypeptidase X1 isoform X2"/>
    <property type="match status" value="1"/>
</dbReference>
<keyword evidence="4" id="KW-0964">Secreted</keyword>
<dbReference type="GO" id="GO:0004181">
    <property type="term" value="F:metallocarboxypeptidase activity"/>
    <property type="evidence" value="ECO:0007669"/>
    <property type="project" value="InterPro"/>
</dbReference>
<evidence type="ECO:0000256" key="12">
    <source>
        <dbReference type="ARBA" id="ARBA00023157"/>
    </source>
</evidence>
<evidence type="ECO:0000256" key="16">
    <source>
        <dbReference type="SAM" id="SignalP"/>
    </source>
</evidence>
<feature type="compositionally biased region" description="Basic and acidic residues" evidence="15">
    <location>
        <begin position="78"/>
        <end position="96"/>
    </location>
</feature>
<evidence type="ECO:0000256" key="8">
    <source>
        <dbReference type="ARBA" id="ARBA00022729"/>
    </source>
</evidence>
<dbReference type="RefSeq" id="XP_012682214.2">
    <property type="nucleotide sequence ID" value="XM_012826760.3"/>
</dbReference>
<keyword evidence="9" id="KW-0378">Hydrolase</keyword>
<evidence type="ECO:0000256" key="5">
    <source>
        <dbReference type="ARBA" id="ARBA00022645"/>
    </source>
</evidence>
<keyword evidence="10" id="KW-0862">Zinc</keyword>
<evidence type="ECO:0000256" key="15">
    <source>
        <dbReference type="SAM" id="MobiDB-lite"/>
    </source>
</evidence>
<feature type="chain" id="PRO_5028303082" evidence="16">
    <location>
        <begin position="22"/>
        <end position="741"/>
    </location>
</feature>
<dbReference type="Gene3D" id="2.60.120.260">
    <property type="entry name" value="Galactose-binding domain-like"/>
    <property type="match status" value="1"/>
</dbReference>
<dbReference type="PANTHER" id="PTHR11532:SF43">
    <property type="entry name" value="CARBOXYPEPTIDASE X1-RELATED"/>
    <property type="match status" value="1"/>
</dbReference>
<evidence type="ECO:0000256" key="14">
    <source>
        <dbReference type="PROSITE-ProRule" id="PRU01379"/>
    </source>
</evidence>
<dbReference type="InterPro" id="IPR000421">
    <property type="entry name" value="FA58C"/>
</dbReference>
<dbReference type="InterPro" id="IPR008969">
    <property type="entry name" value="CarboxyPept-like_regulatory"/>
</dbReference>
<evidence type="ECO:0000259" key="17">
    <source>
        <dbReference type="PROSITE" id="PS50022"/>
    </source>
</evidence>
<gene>
    <name evidence="20" type="primary">cpxm1a</name>
</gene>
<feature type="active site" description="Proton donor/acceptor" evidence="14">
    <location>
        <position position="571"/>
    </location>
</feature>
<feature type="domain" description="Peptidase M14" evidence="18">
    <location>
        <begin position="279"/>
        <end position="601"/>
    </location>
</feature>
<evidence type="ECO:0000256" key="10">
    <source>
        <dbReference type="ARBA" id="ARBA00022833"/>
    </source>
</evidence>
<evidence type="ECO:0000313" key="20">
    <source>
        <dbReference type="RefSeq" id="XP_012682214.2"/>
    </source>
</evidence>
<proteinExistence type="inferred from homology"/>
<dbReference type="PRINTS" id="PR00765">
    <property type="entry name" value="CRBOXYPTASEA"/>
</dbReference>
<evidence type="ECO:0000256" key="9">
    <source>
        <dbReference type="ARBA" id="ARBA00022801"/>
    </source>
</evidence>